<dbReference type="CDD" id="cd17934">
    <property type="entry name" value="DEXXQc_Upf1-like"/>
    <property type="match status" value="1"/>
</dbReference>
<dbReference type="InterPro" id="IPR041679">
    <property type="entry name" value="DNA2/NAM7-like_C"/>
</dbReference>
<feature type="domain" description="DNA2/NAM7 helicase helicase" evidence="2">
    <location>
        <begin position="334"/>
        <end position="642"/>
    </location>
</feature>
<dbReference type="Proteomes" id="UP000595224">
    <property type="component" value="Chromosome"/>
</dbReference>
<dbReference type="InterPro" id="IPR041677">
    <property type="entry name" value="DNA2/NAM7_AAA_11"/>
</dbReference>
<feature type="coiled-coil region" evidence="1">
    <location>
        <begin position="447"/>
        <end position="474"/>
    </location>
</feature>
<evidence type="ECO:0000259" key="3">
    <source>
        <dbReference type="Pfam" id="PF13087"/>
    </source>
</evidence>
<evidence type="ECO:0000259" key="2">
    <source>
        <dbReference type="Pfam" id="PF13086"/>
    </source>
</evidence>
<evidence type="ECO:0000256" key="1">
    <source>
        <dbReference type="SAM" id="Coils"/>
    </source>
</evidence>
<dbReference type="SUPFAM" id="SSF52540">
    <property type="entry name" value="P-loop containing nucleoside triphosphate hydrolases"/>
    <property type="match status" value="2"/>
</dbReference>
<keyword evidence="4" id="KW-0378">Hydrolase</keyword>
<dbReference type="Pfam" id="PF13087">
    <property type="entry name" value="AAA_12"/>
    <property type="match status" value="1"/>
</dbReference>
<keyword evidence="4" id="KW-0547">Nucleotide-binding</keyword>
<dbReference type="AlphaFoldDB" id="A0A7T3V5A4"/>
<keyword evidence="4" id="KW-0347">Helicase</keyword>
<dbReference type="Pfam" id="PF13086">
    <property type="entry name" value="AAA_11"/>
    <property type="match status" value="1"/>
</dbReference>
<dbReference type="CDD" id="cd18808">
    <property type="entry name" value="SF1_C_Upf1"/>
    <property type="match status" value="1"/>
</dbReference>
<proteinExistence type="predicted"/>
<dbReference type="InterPro" id="IPR027417">
    <property type="entry name" value="P-loop_NTPase"/>
</dbReference>
<keyword evidence="5" id="KW-1185">Reference proteome</keyword>
<protein>
    <submittedName>
        <fullName evidence="4">DNA helicase</fullName>
    </submittedName>
</protein>
<organism evidence="4 5">
    <name type="scientific">Treponema peruense</name>
    <dbReference type="NCBI Taxonomy" id="2787628"/>
    <lineage>
        <taxon>Bacteria</taxon>
        <taxon>Pseudomonadati</taxon>
        <taxon>Spirochaetota</taxon>
        <taxon>Spirochaetia</taxon>
        <taxon>Spirochaetales</taxon>
        <taxon>Treponemataceae</taxon>
        <taxon>Treponema</taxon>
    </lineage>
</organism>
<feature type="domain" description="DNA2/NAM7 helicase-like C-terminal" evidence="3">
    <location>
        <begin position="675"/>
        <end position="839"/>
    </location>
</feature>
<dbReference type="KEGG" id="tper:IWA51_00810"/>
<dbReference type="Gene3D" id="3.40.960.10">
    <property type="entry name" value="VSR Endonuclease"/>
    <property type="match status" value="1"/>
</dbReference>
<evidence type="ECO:0000313" key="4">
    <source>
        <dbReference type="EMBL" id="QQA01196.1"/>
    </source>
</evidence>
<dbReference type="EMBL" id="CP064936">
    <property type="protein sequence ID" value="QQA01196.1"/>
    <property type="molecule type" value="Genomic_DNA"/>
</dbReference>
<keyword evidence="1" id="KW-0175">Coiled coil</keyword>
<accession>A0A7T3V5A4</accession>
<dbReference type="InterPro" id="IPR047187">
    <property type="entry name" value="SF1_C_Upf1"/>
</dbReference>
<dbReference type="GO" id="GO:0004386">
    <property type="term" value="F:helicase activity"/>
    <property type="evidence" value="ECO:0007669"/>
    <property type="project" value="UniProtKB-KW"/>
</dbReference>
<dbReference type="InterPro" id="IPR045055">
    <property type="entry name" value="DNA2/NAM7-like"/>
</dbReference>
<dbReference type="RefSeq" id="WP_198442789.1">
    <property type="nucleotide sequence ID" value="NZ_CBCSHE010000028.1"/>
</dbReference>
<dbReference type="Gene3D" id="3.40.50.300">
    <property type="entry name" value="P-loop containing nucleotide triphosphate hydrolases"/>
    <property type="match status" value="2"/>
</dbReference>
<evidence type="ECO:0000313" key="5">
    <source>
        <dbReference type="Proteomes" id="UP000595224"/>
    </source>
</evidence>
<dbReference type="PANTHER" id="PTHR10887">
    <property type="entry name" value="DNA2/NAM7 HELICASE FAMILY"/>
    <property type="match status" value="1"/>
</dbReference>
<gene>
    <name evidence="4" type="ORF">IWA51_00810</name>
</gene>
<reference evidence="4 5" key="1">
    <citation type="submission" date="2020-11" db="EMBL/GenBank/DDBJ databases">
        <title>Treponema Peruensis nv. sp., first commensal Treponema isolated from human feces.</title>
        <authorList>
            <person name="Belkhou C."/>
            <person name="Raes J."/>
        </authorList>
    </citation>
    <scope>NUCLEOTIDE SEQUENCE [LARGE SCALE GENOMIC DNA]</scope>
    <source>
        <strain evidence="4 5">RCC2812</strain>
    </source>
</reference>
<name>A0A7T3V5A4_9SPIR</name>
<sequence length="1013" mass="118247">MDSICKDIFRSIHEGCWIYIEYKNKSEECTKYWIAVRNINLEKKSLEATGLHLGDFTTKNLFIFIEKILRTRIIEGTYFKTNKDLIEDIDLYPQKYKEIFSEIVNLKTLNYLSDCNKLADLPKLNTKYELINRLDSSKLKNRIYNLDDEQFKMFVNSFKKSAETKEEKNINSTIQIALNELSIHTQKGLYVLAYREVRFDVERKILIAGNKIKICSEFCMEKSADKNSKKLSILNFIDNEDLSLLENFEENAETIKDIVMQNIKNKKDCAVDDRPYFLCLQRDLNIDLEKEYESIINMYSQNNVTVPIQAFFGELRSIKQNDKVYPLALINKNVNLDQLLAIHTAMNFPVAYIQGPPGTGKTTTIISTIITAFFNSKTVLFSSYNNHPIDGVFEKLTNLKYKNYRIPFPILRIGSNDRIQETCLYIKKLLSQIKSLKSFDTVLQQNKESQIERTKKLTELLQKHEEQLDLAERRELIEEMLSKSENMNLRMNLEGQQYSKIKKRLEEIGNISDEDALSLLDFDHEKLMQFINFTSVKFLKRLFEDEYKDFIEILNIKNKEKQSTEFNKYFSVSENIFKMQKVFPVFCSTCISTQKIGEPQTYFDMTIIDEASQCNTAVSLVPIIRGKNLMLVGDPQQLNPVITLDKNINEELKAKYKVNENYDYIKNSIYKAYLASDSVSQEILLHNHYRCAKEIIEFSNKKYYNNQLNIKSEITKEKPLVFCEVRENYSADKNTSLDEAEKIVQYVKNHLDKKIGIITPFKNQKDLIDYKLKENHLENKASCGTVHAFQGDEKDEILFSLALTSHTYSKTYDWLKNNRELLNVAVSRAKDKFIIFSNTEELKRLHKNDDSDDLYELAEYVKKNGEYKITPRVSSSRALGIKPYSTETENTFLTTLNHAISTLLESDGKFSVEREVQLSHLFEKNPSDSDFFYKGSLDFVIYKKGFRNRKDAVLAIELDGPEHHNNPNVIARDEKKKQICKNHGFDLLHIDNSYARRYCFVKEILTEFLEDGK</sequence>
<dbReference type="PANTHER" id="PTHR10887:SF495">
    <property type="entry name" value="HELICASE SENATAXIN ISOFORM X1-RELATED"/>
    <property type="match status" value="1"/>
</dbReference>
<keyword evidence="4" id="KW-0067">ATP-binding</keyword>